<reference evidence="3" key="2">
    <citation type="submission" date="2020-05" db="UniProtKB">
        <authorList>
            <consortium name="EnsemblMetazoa"/>
        </authorList>
    </citation>
    <scope>IDENTIFICATION</scope>
    <source>
        <strain evidence="3">wikel</strain>
    </source>
</reference>
<dbReference type="Proteomes" id="UP000001555">
    <property type="component" value="Unassembled WGS sequence"/>
</dbReference>
<dbReference type="EMBL" id="ABJB010596738">
    <property type="status" value="NOT_ANNOTATED_CDS"/>
    <property type="molecule type" value="Genomic_DNA"/>
</dbReference>
<name>B7P8V5_IXOSC</name>
<sequence length="163" mass="17978">MTFSDARVTARVLGETGRQPKRRPLLLEVEADTTIRHVDSDVSDDDTSEMSVLNKTQIINHIGSKEILSALEHEERPLALKGLKASVSETPKKVVTAAVATVTTSDHKTDSEADERHEKVRWLPAYKDSPKHRKELEKAAKKEKEKGGTSLPQVSGDLEDVAS</sequence>
<evidence type="ECO:0007829" key="5">
    <source>
        <dbReference type="PeptideAtlas" id="B7P8V5"/>
    </source>
</evidence>
<dbReference type="AlphaFoldDB" id="B7P8V5"/>
<gene>
    <name evidence="2" type="ORF">IscW_ISCW002506</name>
</gene>
<keyword evidence="4" id="KW-1185">Reference proteome</keyword>
<dbReference type="VEuPathDB" id="VectorBase:ISCP_031281"/>
<dbReference type="PaxDb" id="6945-B7P8V5"/>
<evidence type="ECO:0000313" key="3">
    <source>
        <dbReference type="EnsemblMetazoa" id="ISCW002506-PA"/>
    </source>
</evidence>
<dbReference type="HOGENOM" id="CLU_1628887_0_0_1"/>
<keyword evidence="5" id="KW-1267">Proteomics identification</keyword>
<reference evidence="2 4" key="1">
    <citation type="submission" date="2008-03" db="EMBL/GenBank/DDBJ databases">
        <title>Annotation of Ixodes scapularis.</title>
        <authorList>
            <consortium name="Ixodes scapularis Genome Project Consortium"/>
            <person name="Caler E."/>
            <person name="Hannick L.I."/>
            <person name="Bidwell S."/>
            <person name="Joardar V."/>
            <person name="Thiagarajan M."/>
            <person name="Amedeo P."/>
            <person name="Galinsky K.J."/>
            <person name="Schobel S."/>
            <person name="Inman J."/>
            <person name="Hostetler J."/>
            <person name="Miller J."/>
            <person name="Hammond M."/>
            <person name="Megy K."/>
            <person name="Lawson D."/>
            <person name="Kodira C."/>
            <person name="Sutton G."/>
            <person name="Meyer J."/>
            <person name="Hill C.A."/>
            <person name="Birren B."/>
            <person name="Nene V."/>
            <person name="Collins F."/>
            <person name="Alarcon-Chaidez F."/>
            <person name="Wikel S."/>
            <person name="Strausberg R."/>
        </authorList>
    </citation>
    <scope>NUCLEOTIDE SEQUENCE [LARGE SCALE GENOMIC DNA]</scope>
    <source>
        <strain evidence="4">Wikel</strain>
        <strain evidence="2">Wikel colony</strain>
    </source>
</reference>
<dbReference type="VEuPathDB" id="VectorBase:ISCI002506"/>
<protein>
    <submittedName>
        <fullName evidence="2 3">Uncharacterized protein</fullName>
    </submittedName>
</protein>
<feature type="compositionally biased region" description="Basic and acidic residues" evidence="1">
    <location>
        <begin position="105"/>
        <end position="121"/>
    </location>
</feature>
<organism>
    <name type="scientific">Ixodes scapularis</name>
    <name type="common">Black-legged tick</name>
    <name type="synonym">Deer tick</name>
    <dbReference type="NCBI Taxonomy" id="6945"/>
    <lineage>
        <taxon>Eukaryota</taxon>
        <taxon>Metazoa</taxon>
        <taxon>Ecdysozoa</taxon>
        <taxon>Arthropoda</taxon>
        <taxon>Chelicerata</taxon>
        <taxon>Arachnida</taxon>
        <taxon>Acari</taxon>
        <taxon>Parasitiformes</taxon>
        <taxon>Ixodida</taxon>
        <taxon>Ixodoidea</taxon>
        <taxon>Ixodidae</taxon>
        <taxon>Ixodinae</taxon>
        <taxon>Ixodes</taxon>
    </lineage>
</organism>
<dbReference type="VEuPathDB" id="VectorBase:ISCW002506"/>
<dbReference type="InParanoid" id="B7P8V5"/>
<dbReference type="OrthoDB" id="6485644at2759"/>
<evidence type="ECO:0000313" key="2">
    <source>
        <dbReference type="EMBL" id="EEC03027.1"/>
    </source>
</evidence>
<dbReference type="EnsemblMetazoa" id="ISCW002506-RA">
    <property type="protein sequence ID" value="ISCW002506-PA"/>
    <property type="gene ID" value="ISCW002506"/>
</dbReference>
<evidence type="ECO:0000256" key="1">
    <source>
        <dbReference type="SAM" id="MobiDB-lite"/>
    </source>
</evidence>
<proteinExistence type="evidence at protein level"/>
<dbReference type="EMBL" id="ABJB010289848">
    <property type="status" value="NOT_ANNOTATED_CDS"/>
    <property type="molecule type" value="Genomic_DNA"/>
</dbReference>
<accession>B7P8V5</accession>
<feature type="compositionally biased region" description="Basic and acidic residues" evidence="1">
    <location>
        <begin position="134"/>
        <end position="147"/>
    </location>
</feature>
<evidence type="ECO:0000313" key="4">
    <source>
        <dbReference type="Proteomes" id="UP000001555"/>
    </source>
</evidence>
<feature type="region of interest" description="Disordered" evidence="1">
    <location>
        <begin position="103"/>
        <end position="163"/>
    </location>
</feature>
<dbReference type="EMBL" id="DS660604">
    <property type="protein sequence ID" value="EEC03027.1"/>
    <property type="molecule type" value="Genomic_DNA"/>
</dbReference>